<reference evidence="9 10" key="1">
    <citation type="submission" date="2018-06" db="EMBL/GenBank/DDBJ databases">
        <title>Genomic Encyclopedia of Type Strains, Phase III (KMG-III): the genomes of soil and plant-associated and newly described type strains.</title>
        <authorList>
            <person name="Whitman W."/>
        </authorList>
    </citation>
    <scope>NUCLEOTIDE SEQUENCE [LARGE SCALE GENOMIC DNA]</scope>
    <source>
        <strain evidence="9 10">CECT 7730</strain>
    </source>
</reference>
<dbReference type="GO" id="GO:0005524">
    <property type="term" value="F:ATP binding"/>
    <property type="evidence" value="ECO:0007669"/>
    <property type="project" value="UniProtKB-KW"/>
</dbReference>
<accession>A0A318V0N2</accession>
<evidence type="ECO:0000256" key="7">
    <source>
        <dbReference type="ARBA" id="ARBA00048696"/>
    </source>
</evidence>
<evidence type="ECO:0000256" key="5">
    <source>
        <dbReference type="ARBA" id="ARBA00034531"/>
    </source>
</evidence>
<evidence type="ECO:0000313" key="10">
    <source>
        <dbReference type="Proteomes" id="UP000247551"/>
    </source>
</evidence>
<feature type="domain" description="Fido" evidence="8">
    <location>
        <begin position="54"/>
        <end position="192"/>
    </location>
</feature>
<comment type="catalytic activity">
    <reaction evidence="7">
        <text>L-tyrosyl-[protein] + ATP = O-(5'-adenylyl)-L-tyrosyl-[protein] + diphosphate</text>
        <dbReference type="Rhea" id="RHEA:54288"/>
        <dbReference type="Rhea" id="RHEA-COMP:10136"/>
        <dbReference type="Rhea" id="RHEA-COMP:13846"/>
        <dbReference type="ChEBI" id="CHEBI:30616"/>
        <dbReference type="ChEBI" id="CHEBI:33019"/>
        <dbReference type="ChEBI" id="CHEBI:46858"/>
        <dbReference type="ChEBI" id="CHEBI:83624"/>
        <dbReference type="EC" id="2.7.7.108"/>
    </reaction>
</comment>
<dbReference type="EC" id="2.7.7.108" evidence="5"/>
<dbReference type="PANTHER" id="PTHR39560">
    <property type="entry name" value="PROTEIN ADENYLYLTRANSFERASE FIC-RELATED"/>
    <property type="match status" value="1"/>
</dbReference>
<dbReference type="NCBIfam" id="NF007672">
    <property type="entry name" value="PRK10347.1"/>
    <property type="match status" value="1"/>
</dbReference>
<dbReference type="InterPro" id="IPR036597">
    <property type="entry name" value="Fido-like_dom_sf"/>
</dbReference>
<keyword evidence="4" id="KW-0067">ATP-binding</keyword>
<gene>
    <name evidence="9" type="ORF">DFP75_103274</name>
</gene>
<evidence type="ECO:0000256" key="6">
    <source>
        <dbReference type="ARBA" id="ARBA00047939"/>
    </source>
</evidence>
<proteinExistence type="predicted"/>
<dbReference type="PROSITE" id="PS51459">
    <property type="entry name" value="FIDO"/>
    <property type="match status" value="1"/>
</dbReference>
<dbReference type="PANTHER" id="PTHR39560:SF1">
    <property type="entry name" value="PROTEIN ADENYLYLTRANSFERASE FIC-RELATED"/>
    <property type="match status" value="1"/>
</dbReference>
<comment type="caution">
    <text evidence="9">The sequence shown here is derived from an EMBL/GenBank/DDBJ whole genome shotgun (WGS) entry which is preliminary data.</text>
</comment>
<keyword evidence="3" id="KW-0547">Nucleotide-binding</keyword>
<protein>
    <recommendedName>
        <fullName evidence="5">protein adenylyltransferase</fullName>
        <ecNumber evidence="5">2.7.7.108</ecNumber>
    </recommendedName>
</protein>
<evidence type="ECO:0000313" key="9">
    <source>
        <dbReference type="EMBL" id="PYF82446.1"/>
    </source>
</evidence>
<sequence length="198" mass="22977">MVDKYGVGQDPYTYSNSSTLINKLGIKDSVELSDIENQLSTLALADIDFQPAPYDFPYLCLLHEKLFGDLYEWAGKIRTIAISKQDTRFCQPEFIQKEANKLFDQLRKKDFFEHLGFDDFCQEMAEFYIELNMVHPFREGNGRTQRLLFEHLAIHCGYNLSFEGISKDQWIESNILGCLECNYGPMIEIFTRSLSPII</sequence>
<keyword evidence="2" id="KW-0548">Nucleotidyltransferase</keyword>
<keyword evidence="10" id="KW-1185">Reference proteome</keyword>
<evidence type="ECO:0000256" key="2">
    <source>
        <dbReference type="ARBA" id="ARBA00022695"/>
    </source>
</evidence>
<organism evidence="9 10">
    <name type="scientific">Marinomonas alcarazii</name>
    <dbReference type="NCBI Taxonomy" id="491949"/>
    <lineage>
        <taxon>Bacteria</taxon>
        <taxon>Pseudomonadati</taxon>
        <taxon>Pseudomonadota</taxon>
        <taxon>Gammaproteobacteria</taxon>
        <taxon>Oceanospirillales</taxon>
        <taxon>Oceanospirillaceae</taxon>
        <taxon>Marinomonas</taxon>
    </lineage>
</organism>
<dbReference type="GO" id="GO:0070733">
    <property type="term" value="F:AMPylase activity"/>
    <property type="evidence" value="ECO:0007669"/>
    <property type="project" value="UniProtKB-EC"/>
</dbReference>
<dbReference type="Pfam" id="PF02661">
    <property type="entry name" value="Fic"/>
    <property type="match status" value="1"/>
</dbReference>
<dbReference type="SUPFAM" id="SSF140931">
    <property type="entry name" value="Fic-like"/>
    <property type="match status" value="1"/>
</dbReference>
<dbReference type="InterPro" id="IPR003812">
    <property type="entry name" value="Fido"/>
</dbReference>
<dbReference type="RefSeq" id="WP_110574995.1">
    <property type="nucleotide sequence ID" value="NZ_QKLW01000003.1"/>
</dbReference>
<comment type="catalytic activity">
    <reaction evidence="6">
        <text>L-threonyl-[protein] + ATP = 3-O-(5'-adenylyl)-L-threonyl-[protein] + diphosphate</text>
        <dbReference type="Rhea" id="RHEA:54292"/>
        <dbReference type="Rhea" id="RHEA-COMP:11060"/>
        <dbReference type="Rhea" id="RHEA-COMP:13847"/>
        <dbReference type="ChEBI" id="CHEBI:30013"/>
        <dbReference type="ChEBI" id="CHEBI:30616"/>
        <dbReference type="ChEBI" id="CHEBI:33019"/>
        <dbReference type="ChEBI" id="CHEBI:138113"/>
        <dbReference type="EC" id="2.7.7.108"/>
    </reaction>
</comment>
<name>A0A318V0N2_9GAMM</name>
<evidence type="ECO:0000256" key="1">
    <source>
        <dbReference type="ARBA" id="ARBA00022679"/>
    </source>
</evidence>
<dbReference type="AlphaFoldDB" id="A0A318V0N2"/>
<evidence type="ECO:0000259" key="8">
    <source>
        <dbReference type="PROSITE" id="PS51459"/>
    </source>
</evidence>
<dbReference type="Proteomes" id="UP000247551">
    <property type="component" value="Unassembled WGS sequence"/>
</dbReference>
<dbReference type="EMBL" id="QKLW01000003">
    <property type="protein sequence ID" value="PYF82446.1"/>
    <property type="molecule type" value="Genomic_DNA"/>
</dbReference>
<dbReference type="GO" id="GO:0051302">
    <property type="term" value="P:regulation of cell division"/>
    <property type="evidence" value="ECO:0007669"/>
    <property type="project" value="TreeGrafter"/>
</dbReference>
<evidence type="ECO:0000256" key="3">
    <source>
        <dbReference type="ARBA" id="ARBA00022741"/>
    </source>
</evidence>
<dbReference type="Gene3D" id="1.10.3290.10">
    <property type="entry name" value="Fido-like domain"/>
    <property type="match status" value="1"/>
</dbReference>
<keyword evidence="1" id="KW-0808">Transferase</keyword>
<evidence type="ECO:0000256" key="4">
    <source>
        <dbReference type="ARBA" id="ARBA00022840"/>
    </source>
</evidence>